<reference evidence="7 8" key="1">
    <citation type="submission" date="2024-02" db="EMBL/GenBank/DDBJ databases">
        <title>STSV induces naive adaptation in Sulfolobus.</title>
        <authorList>
            <person name="Xiang X."/>
            <person name="Song M."/>
        </authorList>
    </citation>
    <scope>NUCLEOTIDE SEQUENCE [LARGE SCALE GENOMIC DNA]</scope>
    <source>
        <strain evidence="7 8">RT2</strain>
    </source>
</reference>
<feature type="transmembrane region" description="Helical" evidence="5">
    <location>
        <begin position="196"/>
        <end position="218"/>
    </location>
</feature>
<evidence type="ECO:0000256" key="5">
    <source>
        <dbReference type="SAM" id="Phobius"/>
    </source>
</evidence>
<feature type="domain" description="EamA" evidence="6">
    <location>
        <begin position="139"/>
        <end position="271"/>
    </location>
</feature>
<keyword evidence="4 5" id="KW-0472">Membrane</keyword>
<dbReference type="InterPro" id="IPR050638">
    <property type="entry name" value="AA-Vitamin_Transporters"/>
</dbReference>
<feature type="transmembrane region" description="Helical" evidence="5">
    <location>
        <begin position="65"/>
        <end position="85"/>
    </location>
</feature>
<dbReference type="PANTHER" id="PTHR32322">
    <property type="entry name" value="INNER MEMBRANE TRANSPORTER"/>
    <property type="match status" value="1"/>
</dbReference>
<feature type="transmembrane region" description="Helical" evidence="5">
    <location>
        <begin position="170"/>
        <end position="190"/>
    </location>
</feature>
<evidence type="ECO:0000256" key="4">
    <source>
        <dbReference type="ARBA" id="ARBA00023136"/>
    </source>
</evidence>
<proteinExistence type="predicted"/>
<feature type="domain" description="EamA" evidence="6">
    <location>
        <begin position="10"/>
        <end position="130"/>
    </location>
</feature>
<dbReference type="AlphaFoldDB" id="A0AAX4L277"/>
<keyword evidence="8" id="KW-1185">Reference proteome</keyword>
<feature type="transmembrane region" description="Helical" evidence="5">
    <location>
        <begin position="141"/>
        <end position="158"/>
    </location>
</feature>
<accession>A0AAX4L277</accession>
<evidence type="ECO:0000313" key="8">
    <source>
        <dbReference type="Proteomes" id="UP001432202"/>
    </source>
</evidence>
<dbReference type="InterPro" id="IPR000620">
    <property type="entry name" value="EamA_dom"/>
</dbReference>
<feature type="transmembrane region" description="Helical" evidence="5">
    <location>
        <begin position="230"/>
        <end position="248"/>
    </location>
</feature>
<dbReference type="PANTHER" id="PTHR32322:SF2">
    <property type="entry name" value="EAMA DOMAIN-CONTAINING PROTEIN"/>
    <property type="match status" value="1"/>
</dbReference>
<evidence type="ECO:0000256" key="1">
    <source>
        <dbReference type="ARBA" id="ARBA00004141"/>
    </source>
</evidence>
<dbReference type="EMBL" id="CP146016">
    <property type="protein sequence ID" value="WWQ61014.1"/>
    <property type="molecule type" value="Genomic_DNA"/>
</dbReference>
<dbReference type="GO" id="GO:0016020">
    <property type="term" value="C:membrane"/>
    <property type="evidence" value="ECO:0007669"/>
    <property type="project" value="UniProtKB-SubCell"/>
</dbReference>
<evidence type="ECO:0000313" key="7">
    <source>
        <dbReference type="EMBL" id="WWQ61014.1"/>
    </source>
</evidence>
<evidence type="ECO:0000256" key="2">
    <source>
        <dbReference type="ARBA" id="ARBA00022692"/>
    </source>
</evidence>
<evidence type="ECO:0000256" key="3">
    <source>
        <dbReference type="ARBA" id="ARBA00022989"/>
    </source>
</evidence>
<dbReference type="Proteomes" id="UP001432202">
    <property type="component" value="Chromosome"/>
</dbReference>
<dbReference type="InterPro" id="IPR037185">
    <property type="entry name" value="EmrE-like"/>
</dbReference>
<dbReference type="GeneID" id="89335648"/>
<name>A0AAX4L277_9CREN</name>
<feature type="transmembrane region" description="Helical" evidence="5">
    <location>
        <begin position="7"/>
        <end position="26"/>
    </location>
</feature>
<protein>
    <submittedName>
        <fullName evidence="7">DMT family transporter</fullName>
    </submittedName>
</protein>
<dbReference type="RefSeq" id="WP_338602694.1">
    <property type="nucleotide sequence ID" value="NZ_CP146016.1"/>
</dbReference>
<keyword evidence="2 5" id="KW-0812">Transmembrane</keyword>
<feature type="transmembrane region" description="Helical" evidence="5">
    <location>
        <begin position="254"/>
        <end position="271"/>
    </location>
</feature>
<dbReference type="SUPFAM" id="SSF103481">
    <property type="entry name" value="Multidrug resistance efflux transporter EmrE"/>
    <property type="match status" value="1"/>
</dbReference>
<feature type="transmembrane region" description="Helical" evidence="5">
    <location>
        <begin position="91"/>
        <end position="111"/>
    </location>
</feature>
<sequence length="273" mass="29440">MSSNTASLFIKWMIPVAIVWGLSYPLTKLVTFYSSPMIVSVVRVLIGSVFFILLGKGLSVGIKQFINGLFNFVGLLTLLNLGIYFSNNPGLVSVMIYTQPLFILVIEIILGSKVKTKGIIGIILGVIGVTASAFLSFNLGLLFGLLGGLIWGIGTVYYRRNLIKEDLVKLNAFMGLSSLPILLALTPINYHLVLSPVGVGLLIALGLLSQVAGFYFWFNAVRYLGSVKASAGSLLVPIMAYVLSFAFFKEIPTPIEILGSAITLVGVYLTMTS</sequence>
<dbReference type="Pfam" id="PF00892">
    <property type="entry name" value="EamA"/>
    <property type="match status" value="2"/>
</dbReference>
<keyword evidence="3 5" id="KW-1133">Transmembrane helix</keyword>
<organism evidence="7 8">
    <name type="scientific">Sulfolobus tengchongensis</name>
    <dbReference type="NCBI Taxonomy" id="207809"/>
    <lineage>
        <taxon>Archaea</taxon>
        <taxon>Thermoproteota</taxon>
        <taxon>Thermoprotei</taxon>
        <taxon>Sulfolobales</taxon>
        <taxon>Sulfolobaceae</taxon>
        <taxon>Sulfolobus</taxon>
    </lineage>
</organism>
<evidence type="ECO:0000259" key="6">
    <source>
        <dbReference type="Pfam" id="PF00892"/>
    </source>
</evidence>
<comment type="subcellular location">
    <subcellularLocation>
        <location evidence="1">Membrane</location>
        <topology evidence="1">Multi-pass membrane protein</topology>
    </subcellularLocation>
</comment>
<gene>
    <name evidence="7" type="ORF">V6M85_02730</name>
</gene>
<feature type="transmembrane region" description="Helical" evidence="5">
    <location>
        <begin position="118"/>
        <end position="135"/>
    </location>
</feature>
<feature type="transmembrane region" description="Helical" evidence="5">
    <location>
        <begin position="32"/>
        <end position="53"/>
    </location>
</feature>